<keyword evidence="1" id="KW-1133">Transmembrane helix</keyword>
<dbReference type="RefSeq" id="WP_377318731.1">
    <property type="nucleotide sequence ID" value="NZ_JBHUIY010000050.1"/>
</dbReference>
<evidence type="ECO:0000256" key="1">
    <source>
        <dbReference type="SAM" id="Phobius"/>
    </source>
</evidence>
<dbReference type="EMBL" id="JBHUIY010000050">
    <property type="protein sequence ID" value="MFD2235495.1"/>
    <property type="molecule type" value="Genomic_DNA"/>
</dbReference>
<proteinExistence type="predicted"/>
<accession>A0ABW5CHB6</accession>
<protein>
    <recommendedName>
        <fullName evidence="4">DUF1640 domain-containing protein</fullName>
    </recommendedName>
</protein>
<dbReference type="Gene3D" id="6.10.250.2700">
    <property type="match status" value="1"/>
</dbReference>
<reference evidence="3" key="1">
    <citation type="journal article" date="2019" name="Int. J. Syst. Evol. Microbiol.">
        <title>The Global Catalogue of Microorganisms (GCM) 10K type strain sequencing project: providing services to taxonomists for standard genome sequencing and annotation.</title>
        <authorList>
            <consortium name="The Broad Institute Genomics Platform"/>
            <consortium name="The Broad Institute Genome Sequencing Center for Infectious Disease"/>
            <person name="Wu L."/>
            <person name="Ma J."/>
        </authorList>
    </citation>
    <scope>NUCLEOTIDE SEQUENCE [LARGE SCALE GENOMIC DNA]</scope>
    <source>
        <strain evidence="3">KCTC 15012</strain>
    </source>
</reference>
<dbReference type="Proteomes" id="UP001597296">
    <property type="component" value="Unassembled WGS sequence"/>
</dbReference>
<sequence length="99" mass="10629">MSTNAAFRLQDAGFSRAQVEALGEFLDSQAATKTDLIEAKTELKAEIAEVKTELKAGIAAVRTELKAEIAEAKADIIKWMFGTIVAQTALIIAAVKLLH</sequence>
<feature type="transmembrane region" description="Helical" evidence="1">
    <location>
        <begin position="76"/>
        <end position="98"/>
    </location>
</feature>
<gene>
    <name evidence="2" type="ORF">ACFSNB_16965</name>
</gene>
<comment type="caution">
    <text evidence="2">The sequence shown here is derived from an EMBL/GenBank/DDBJ whole genome shotgun (WGS) entry which is preliminary data.</text>
</comment>
<keyword evidence="1" id="KW-0812">Transmembrane</keyword>
<name>A0ABW5CHB6_9PROT</name>
<evidence type="ECO:0000313" key="2">
    <source>
        <dbReference type="EMBL" id="MFD2235495.1"/>
    </source>
</evidence>
<keyword evidence="1" id="KW-0472">Membrane</keyword>
<organism evidence="2 3">
    <name type="scientific">Phaeospirillum tilakii</name>
    <dbReference type="NCBI Taxonomy" id="741673"/>
    <lineage>
        <taxon>Bacteria</taxon>
        <taxon>Pseudomonadati</taxon>
        <taxon>Pseudomonadota</taxon>
        <taxon>Alphaproteobacteria</taxon>
        <taxon>Rhodospirillales</taxon>
        <taxon>Rhodospirillaceae</taxon>
        <taxon>Phaeospirillum</taxon>
    </lineage>
</organism>
<keyword evidence="3" id="KW-1185">Reference proteome</keyword>
<evidence type="ECO:0000313" key="3">
    <source>
        <dbReference type="Proteomes" id="UP001597296"/>
    </source>
</evidence>
<evidence type="ECO:0008006" key="4">
    <source>
        <dbReference type="Google" id="ProtNLM"/>
    </source>
</evidence>